<name>A0ABW4RL59_9BACL</name>
<evidence type="ECO:0000313" key="2">
    <source>
        <dbReference type="Proteomes" id="UP001597233"/>
    </source>
</evidence>
<evidence type="ECO:0008006" key="3">
    <source>
        <dbReference type="Google" id="ProtNLM"/>
    </source>
</evidence>
<dbReference type="Proteomes" id="UP001597233">
    <property type="component" value="Unassembled WGS sequence"/>
</dbReference>
<keyword evidence="2" id="KW-1185">Reference proteome</keyword>
<evidence type="ECO:0000313" key="1">
    <source>
        <dbReference type="EMBL" id="MFD1886775.1"/>
    </source>
</evidence>
<sequence>MEFIKNFRIISEKLSYFREKDIKLVTGINYYIDYNENGDEVSFLEVAYILEPIKVNGDRYKLLLKFNEVTSLNITNFGGAFNQMIGFKITDMKDRNWESSHRYYVHDYENDTMNFYCKSISALLFEKL</sequence>
<comment type="caution">
    <text evidence="1">The sequence shown here is derived from an EMBL/GenBank/DDBJ whole genome shotgun (WGS) entry which is preliminary data.</text>
</comment>
<dbReference type="RefSeq" id="WP_347326104.1">
    <property type="nucleotide sequence ID" value="NZ_JBCGUH010000009.1"/>
</dbReference>
<accession>A0ABW4RL59</accession>
<dbReference type="EMBL" id="JBHUEH010000016">
    <property type="protein sequence ID" value="MFD1886775.1"/>
    <property type="molecule type" value="Genomic_DNA"/>
</dbReference>
<gene>
    <name evidence="1" type="ORF">ACFSC9_14695</name>
</gene>
<proteinExistence type="predicted"/>
<reference evidence="2" key="1">
    <citation type="journal article" date="2019" name="Int. J. Syst. Evol. Microbiol.">
        <title>The Global Catalogue of Microorganisms (GCM) 10K type strain sequencing project: providing services to taxonomists for standard genome sequencing and annotation.</title>
        <authorList>
            <consortium name="The Broad Institute Genomics Platform"/>
            <consortium name="The Broad Institute Genome Sequencing Center for Infectious Disease"/>
            <person name="Wu L."/>
            <person name="Ma J."/>
        </authorList>
    </citation>
    <scope>NUCLEOTIDE SEQUENCE [LARGE SCALE GENOMIC DNA]</scope>
    <source>
        <strain evidence="2">CCUG 54950</strain>
    </source>
</reference>
<protein>
    <recommendedName>
        <fullName evidence="3">Immunity protein 50</fullName>
    </recommendedName>
</protein>
<organism evidence="1 2">
    <name type="scientific">Paenibacillus wenxiniae</name>
    <dbReference type="NCBI Taxonomy" id="1636843"/>
    <lineage>
        <taxon>Bacteria</taxon>
        <taxon>Bacillati</taxon>
        <taxon>Bacillota</taxon>
        <taxon>Bacilli</taxon>
        <taxon>Bacillales</taxon>
        <taxon>Paenibacillaceae</taxon>
        <taxon>Paenibacillus</taxon>
    </lineage>
</organism>